<reference evidence="1" key="1">
    <citation type="submission" date="2022-07" db="EMBL/GenBank/DDBJ databases">
        <title>FELIX.</title>
        <authorList>
            <person name="Wan K.H."/>
            <person name="Park S."/>
            <person name="Lawrence Q."/>
            <person name="Eichenberger J.P."/>
            <person name="Booth B.W."/>
            <person name="Piaggio A.J."/>
            <person name="Chandler J.C."/>
            <person name="Franklin A.B."/>
            <person name="Celniker S.E."/>
        </authorList>
    </citation>
    <scope>NUCLEOTIDE SEQUENCE</scope>
    <source>
        <strain evidence="1">QA-1986 374</strain>
    </source>
</reference>
<dbReference type="InterPro" id="IPR036388">
    <property type="entry name" value="WH-like_DNA-bd_sf"/>
</dbReference>
<evidence type="ECO:0000313" key="1">
    <source>
        <dbReference type="EMBL" id="UUI04270.1"/>
    </source>
</evidence>
<dbReference type="Gene3D" id="3.30.70.270">
    <property type="match status" value="1"/>
</dbReference>
<sequence length="452" mass="51616">MSKLLVGIIGPKDLVEKILNQCRPEKMEYIEYKLFIIQKVENTRDIDRRLLAKCDILFFAGQMVYEIYLEDSVSSDEETGPISINIGYDGSALYKSLYELAMENNGMLSLFTPFTIDVLRENEVLNSLKEVDLHMEDFITIDGPSTYTTKDWANIHERYYKNGESVYAVTCLTSVAEELKNRGIPVKRVVPTHSSINVALEMVYAQSDILIKNQLLTTAFLIKWKETDRRPKNRYNFYRQKLKFEEIIIDFCEKHNVSLTFSNEHQANLYTNMFIAKEFTNNFTSFSLIKEIEDKTGNKVFIGIGIGNETSNAELSAEKSLKFAESKNKSCAYVSFQNGDISGPLLTEDQSPLTFSTSFDNELLKEISKKTNLSAVTISRLMFLLQQNNEENLTIHQLAEAFDVSLKSASRLLNQLEQTGFAKVIGKEQPPGRGRPRKIYNLMIPNSFSKDV</sequence>
<accession>A0ABY5JWU9</accession>
<evidence type="ECO:0000313" key="2">
    <source>
        <dbReference type="Proteomes" id="UP001059773"/>
    </source>
</evidence>
<dbReference type="InterPro" id="IPR043128">
    <property type="entry name" value="Rev_trsase/Diguanyl_cyclase"/>
</dbReference>
<keyword evidence="2" id="KW-1185">Reference proteome</keyword>
<dbReference type="SUPFAM" id="SSF46785">
    <property type="entry name" value="Winged helix' DNA-binding domain"/>
    <property type="match status" value="1"/>
</dbReference>
<dbReference type="Gene3D" id="1.10.10.10">
    <property type="entry name" value="Winged helix-like DNA-binding domain superfamily/Winged helix DNA-binding domain"/>
    <property type="match status" value="1"/>
</dbReference>
<dbReference type="EMBL" id="CP101914">
    <property type="protein sequence ID" value="UUI04270.1"/>
    <property type="molecule type" value="Genomic_DNA"/>
</dbReference>
<name>A0ABY5JWU9_9BACI</name>
<dbReference type="Proteomes" id="UP001059773">
    <property type="component" value="Chromosome"/>
</dbReference>
<proteinExistence type="predicted"/>
<organism evidence="1 2">
    <name type="scientific">Oceanobacillus jeddahense</name>
    <dbReference type="NCBI Taxonomy" id="1462527"/>
    <lineage>
        <taxon>Bacteria</taxon>
        <taxon>Bacillati</taxon>
        <taxon>Bacillota</taxon>
        <taxon>Bacilli</taxon>
        <taxon>Bacillales</taxon>
        <taxon>Bacillaceae</taxon>
        <taxon>Oceanobacillus</taxon>
    </lineage>
</organism>
<protein>
    <recommendedName>
        <fullName evidence="3">MarR family transcriptional regulator</fullName>
    </recommendedName>
</protein>
<dbReference type="InterPro" id="IPR036390">
    <property type="entry name" value="WH_DNA-bd_sf"/>
</dbReference>
<evidence type="ECO:0008006" key="3">
    <source>
        <dbReference type="Google" id="ProtNLM"/>
    </source>
</evidence>
<gene>
    <name evidence="1" type="ORF">NP439_06305</name>
</gene>
<dbReference type="RefSeq" id="WP_256709216.1">
    <property type="nucleotide sequence ID" value="NZ_CP101914.1"/>
</dbReference>